<evidence type="ECO:0000313" key="1">
    <source>
        <dbReference type="EMBL" id="ESP00493.1"/>
    </source>
</evidence>
<dbReference type="OrthoDB" id="6145924at2759"/>
<sequence>MRSLFRMSFTLGGTMGTKMKQAVMLLGCLVVLAVFDSSSSWLVRGDTRNCFCRAVSNDNYGNAIHDFGSIQSCHGVPTCACRRSQMITCGIECERRVKEWCRVRHSGRTVRAHYTASSCNSGYGHSTYQC</sequence>
<dbReference type="KEGG" id="lgi:LOTGIDRAFT_157700"/>
<keyword evidence="2" id="KW-1185">Reference proteome</keyword>
<reference evidence="1 2" key="1">
    <citation type="journal article" date="2013" name="Nature">
        <title>Insights into bilaterian evolution from three spiralian genomes.</title>
        <authorList>
            <person name="Simakov O."/>
            <person name="Marletaz F."/>
            <person name="Cho S.J."/>
            <person name="Edsinger-Gonzales E."/>
            <person name="Havlak P."/>
            <person name="Hellsten U."/>
            <person name="Kuo D.H."/>
            <person name="Larsson T."/>
            <person name="Lv J."/>
            <person name="Arendt D."/>
            <person name="Savage R."/>
            <person name="Osoegawa K."/>
            <person name="de Jong P."/>
            <person name="Grimwood J."/>
            <person name="Chapman J.A."/>
            <person name="Shapiro H."/>
            <person name="Aerts A."/>
            <person name="Otillar R.P."/>
            <person name="Terry A.Y."/>
            <person name="Boore J.L."/>
            <person name="Grigoriev I.V."/>
            <person name="Lindberg D.R."/>
            <person name="Seaver E.C."/>
            <person name="Weisblat D.A."/>
            <person name="Putnam N.H."/>
            <person name="Rokhsar D.S."/>
        </authorList>
    </citation>
    <scope>NUCLEOTIDE SEQUENCE [LARGE SCALE GENOMIC DNA]</scope>
</reference>
<dbReference type="OMA" id="GWFFRRI"/>
<gene>
    <name evidence="1" type="ORF">LOTGIDRAFT_157700</name>
</gene>
<dbReference type="Proteomes" id="UP000030746">
    <property type="component" value="Unassembled WGS sequence"/>
</dbReference>
<dbReference type="RefSeq" id="XP_009048612.1">
    <property type="nucleotide sequence ID" value="XM_009050364.1"/>
</dbReference>
<evidence type="ECO:0000313" key="2">
    <source>
        <dbReference type="Proteomes" id="UP000030746"/>
    </source>
</evidence>
<dbReference type="EMBL" id="KB200701">
    <property type="protein sequence ID" value="ESP00493.1"/>
    <property type="molecule type" value="Genomic_DNA"/>
</dbReference>
<protein>
    <submittedName>
        <fullName evidence="1">Uncharacterized protein</fullName>
    </submittedName>
</protein>
<accession>V4AT91</accession>
<name>V4AT91_LOTGI</name>
<organism evidence="1 2">
    <name type="scientific">Lottia gigantea</name>
    <name type="common">Giant owl limpet</name>
    <dbReference type="NCBI Taxonomy" id="225164"/>
    <lineage>
        <taxon>Eukaryota</taxon>
        <taxon>Metazoa</taxon>
        <taxon>Spiralia</taxon>
        <taxon>Lophotrochozoa</taxon>
        <taxon>Mollusca</taxon>
        <taxon>Gastropoda</taxon>
        <taxon>Patellogastropoda</taxon>
        <taxon>Lottioidea</taxon>
        <taxon>Lottiidae</taxon>
        <taxon>Lottia</taxon>
    </lineage>
</organism>
<dbReference type="HOGENOM" id="CLU_1940486_0_0_1"/>
<proteinExistence type="predicted"/>
<dbReference type="AlphaFoldDB" id="V4AT91"/>
<dbReference type="GeneID" id="20237481"/>
<dbReference type="CTD" id="20237481"/>